<dbReference type="EMBL" id="JAHRHY010000005">
    <property type="protein sequence ID" value="KAG9069519.1"/>
    <property type="molecule type" value="Genomic_DNA"/>
</dbReference>
<keyword evidence="3" id="KW-1185">Reference proteome</keyword>
<dbReference type="AlphaFoldDB" id="A0A9P8BUM2"/>
<gene>
    <name evidence="2" type="ORF">KI688_010422</name>
</gene>
<dbReference type="SUPFAM" id="SSF52058">
    <property type="entry name" value="L domain-like"/>
    <property type="match status" value="1"/>
</dbReference>
<dbReference type="Gene3D" id="3.80.10.10">
    <property type="entry name" value="Ribonuclease Inhibitor"/>
    <property type="match status" value="1"/>
</dbReference>
<accession>A0A9P8BUM2</accession>
<organism evidence="2 3">
    <name type="scientific">Linnemannia hyalina</name>
    <dbReference type="NCBI Taxonomy" id="64524"/>
    <lineage>
        <taxon>Eukaryota</taxon>
        <taxon>Fungi</taxon>
        <taxon>Fungi incertae sedis</taxon>
        <taxon>Mucoromycota</taxon>
        <taxon>Mortierellomycotina</taxon>
        <taxon>Mortierellomycetes</taxon>
        <taxon>Mortierellales</taxon>
        <taxon>Mortierellaceae</taxon>
        <taxon>Linnemannia</taxon>
    </lineage>
</organism>
<dbReference type="Proteomes" id="UP000707451">
    <property type="component" value="Unassembled WGS sequence"/>
</dbReference>
<protein>
    <submittedName>
        <fullName evidence="2">Uncharacterized protein</fullName>
    </submittedName>
</protein>
<evidence type="ECO:0000256" key="1">
    <source>
        <dbReference type="SAM" id="MobiDB-lite"/>
    </source>
</evidence>
<name>A0A9P8BUM2_9FUNG</name>
<evidence type="ECO:0000313" key="3">
    <source>
        <dbReference type="Proteomes" id="UP000707451"/>
    </source>
</evidence>
<reference evidence="2" key="1">
    <citation type="submission" date="2021-06" db="EMBL/GenBank/DDBJ databases">
        <title>Genome Sequence of Mortierella hyaline Strain SCG-10, a Cold-Adapted, Nitrate-Reducing Fungus Isolated from Soil in Minnesota, USA.</title>
        <authorList>
            <person name="Aldossari N."/>
        </authorList>
    </citation>
    <scope>NUCLEOTIDE SEQUENCE</scope>
    <source>
        <strain evidence="2">SCG-10</strain>
    </source>
</reference>
<dbReference type="InterPro" id="IPR032675">
    <property type="entry name" value="LRR_dom_sf"/>
</dbReference>
<evidence type="ECO:0000313" key="2">
    <source>
        <dbReference type="EMBL" id="KAG9069519.1"/>
    </source>
</evidence>
<proteinExistence type="predicted"/>
<sequence length="1183" mass="134497">MREILIRIHPDVFSRCPRLSRIFLVDRREEYRLDEVVRWTPTELPLLKELVLNGTPAISFHPDILHSTTNLRDLDLGMFTSGADVTFIPPAEELDCADDDNIDDNNKNNDSLSTYGSVPRKQPTWTWDWYLPNLLSLKLNAEFGYRFKFRMLAGTPNLTLERQHVVGDIDNSSSPIELEENDDKFLKDFEYVHVPALKNFTLTGPWSLDRRVLEVLFGKVAPGVQDLIMSSEGHNELPKLIYLTLNGEFAYRFQFRILAGTPNLQEYIHLPHVEDISFSVHGSSFATVTVTARRLVDHHYGYSELFYKTTLNIKELKMVANQGYSFKDWTASTRNLIRLKTAYTSLATITSFSGGEGKPMEGLIAEAWLEVVPEFPEHDRRYVLVDQPVNRRKECLEAIIRTLACFHGMGSVATMLRVNKYVCSITLPVLYGLGPISVLNKYYLKDSLGFKRRQKLIATLLLGVPKIRITELLRVTFLQDSIDDQDHSPAPYAPYHSFATAISLSNCNDAFDGDLRQIDEFRDDYFSQDDGSPPSQRLLDFVKDHRLLRRDLTWALCSDVERLRFLEIPVSDIDRYLPLIDQLKALTKVRFELNRWLFPTNVDLDELTPEQRTILSHQRDERKQHLDQMVLFVQGHRRHHGSVLQAATCSGEYPLLAEKCPDEYAEQLTHLLPPLPDPRALDIHNWGHFATKVKETNLLAVKSIMPPQGQPGALSLPQLLKKSPFLHRCRSLESIQLKSFTDDVFQWAVDERRQHDADIAAGRTPQRPLVPLQNATVNNERPTDGRLINDIGYSFGETLKTLHFYSYATFDNQESVVLGECSVGGSPSWSLCWHAPQLTNLLIRTDHNFLRIHPSLLAQCPQLKDINLVDRRHEYSASDITRWEPAELGQLETLTLQGSPALSFNLETLNTARKLKTISLRTSAHYVLPVAELDEPENDSVGLPPSAAATAPSPIPPWRPIWTWDWDLPRLTRLTLKGDMAYRFQFKMLQGTPSLVQLNVDIRSTTGIHKRTLGVKEFLQKTQEIETMGGAQDDDDNNSNNNDGSNDNILGMQSKYIQLPALRTLTLRGTWVLDTEVLESLCRMVPGVTNMSLQGCGGFSLVDWVGTTSRLLMSISQAKASIPVAAELASKAGLVEMELHGEDQEYVLYQLGQPPVGRTAEDKLNYYFYPYIKRFPLQLFGQS</sequence>
<feature type="region of interest" description="Disordered" evidence="1">
    <location>
        <begin position="99"/>
        <end position="118"/>
    </location>
</feature>
<dbReference type="OrthoDB" id="2307164at2759"/>
<comment type="caution">
    <text evidence="2">The sequence shown here is derived from an EMBL/GenBank/DDBJ whole genome shotgun (WGS) entry which is preliminary data.</text>
</comment>